<dbReference type="InterPro" id="IPR050982">
    <property type="entry name" value="Auxin_biosynth/cation_transpt"/>
</dbReference>
<accession>A0A6N7QXW1</accession>
<dbReference type="SUPFAM" id="SSF51905">
    <property type="entry name" value="FAD/NAD(P)-binding domain"/>
    <property type="match status" value="2"/>
</dbReference>
<dbReference type="PANTHER" id="PTHR43539:SF78">
    <property type="entry name" value="FLAVIN-CONTAINING MONOOXYGENASE"/>
    <property type="match status" value="1"/>
</dbReference>
<dbReference type="PANTHER" id="PTHR43539">
    <property type="entry name" value="FLAVIN-BINDING MONOOXYGENASE-LIKE PROTEIN (AFU_ORTHOLOGUE AFUA_4G09220)"/>
    <property type="match status" value="1"/>
</dbReference>
<dbReference type="PRINTS" id="PR00368">
    <property type="entry name" value="FADPNR"/>
</dbReference>
<evidence type="ECO:0000256" key="1">
    <source>
        <dbReference type="ARBA" id="ARBA00023002"/>
    </source>
</evidence>
<organism evidence="2 3">
    <name type="scientific">Gracilibacillus thailandensis</name>
    <dbReference type="NCBI Taxonomy" id="563735"/>
    <lineage>
        <taxon>Bacteria</taxon>
        <taxon>Bacillati</taxon>
        <taxon>Bacillota</taxon>
        <taxon>Bacilli</taxon>
        <taxon>Bacillales</taxon>
        <taxon>Bacillaceae</taxon>
        <taxon>Gracilibacillus</taxon>
    </lineage>
</organism>
<keyword evidence="2" id="KW-0503">Monooxygenase</keyword>
<dbReference type="AlphaFoldDB" id="A0A6N7QXW1"/>
<gene>
    <name evidence="2" type="ORF">GH885_05075</name>
</gene>
<dbReference type="Pfam" id="PF13738">
    <property type="entry name" value="Pyr_redox_3"/>
    <property type="match status" value="1"/>
</dbReference>
<dbReference type="InterPro" id="IPR036188">
    <property type="entry name" value="FAD/NAD-bd_sf"/>
</dbReference>
<comment type="caution">
    <text evidence="2">The sequence shown here is derived from an EMBL/GenBank/DDBJ whole genome shotgun (WGS) entry which is preliminary data.</text>
</comment>
<dbReference type="RefSeq" id="WP_153834516.1">
    <property type="nucleotide sequence ID" value="NZ_JBHUMW010000016.1"/>
</dbReference>
<protein>
    <submittedName>
        <fullName evidence="2">SidA/IucD/PvdA family monooxygenase</fullName>
    </submittedName>
</protein>
<keyword evidence="1" id="KW-0560">Oxidoreductase</keyword>
<dbReference type="Proteomes" id="UP000435187">
    <property type="component" value="Unassembled WGS sequence"/>
</dbReference>
<evidence type="ECO:0000313" key="2">
    <source>
        <dbReference type="EMBL" id="MRI65721.1"/>
    </source>
</evidence>
<dbReference type="Gene3D" id="3.50.50.60">
    <property type="entry name" value="FAD/NAD(P)-binding domain"/>
    <property type="match status" value="1"/>
</dbReference>
<name>A0A6N7QXW1_9BACI</name>
<evidence type="ECO:0000313" key="3">
    <source>
        <dbReference type="Proteomes" id="UP000435187"/>
    </source>
</evidence>
<reference evidence="2 3" key="1">
    <citation type="submission" date="2019-10" db="EMBL/GenBank/DDBJ databases">
        <title>Gracilibacillus salitolerans sp. nov., a moderate halophile isolated from a saline soil in northwest China.</title>
        <authorList>
            <person name="Gan L."/>
        </authorList>
    </citation>
    <scope>NUCLEOTIDE SEQUENCE [LARGE SCALE GENOMIC DNA]</scope>
    <source>
        <strain evidence="2 3">TP2-8</strain>
    </source>
</reference>
<keyword evidence="3" id="KW-1185">Reference proteome</keyword>
<dbReference type="GO" id="GO:0004497">
    <property type="term" value="F:monooxygenase activity"/>
    <property type="evidence" value="ECO:0007669"/>
    <property type="project" value="UniProtKB-KW"/>
</dbReference>
<proteinExistence type="predicted"/>
<dbReference type="GO" id="GO:0050660">
    <property type="term" value="F:flavin adenine dinucleotide binding"/>
    <property type="evidence" value="ECO:0007669"/>
    <property type="project" value="TreeGrafter"/>
</dbReference>
<dbReference type="PRINTS" id="PR00469">
    <property type="entry name" value="PNDRDTASEII"/>
</dbReference>
<dbReference type="EMBL" id="WJEE01000007">
    <property type="protein sequence ID" value="MRI65721.1"/>
    <property type="molecule type" value="Genomic_DNA"/>
</dbReference>
<sequence>MYNTIVIGAGQVGLAIGYYLKQFNHSFLILDKSQEAGEVWDKRYDSLVLFTPRAYSALPGLDLKGDPQDFPTKDEISQYLKVYAESFNLPIKYKTNVTDVQRKNNIYYISTESTEHMEYKAENIIIATGPFQKPKIPDLANKLSKDIVQLHSSEYQNPSQLKEGKVLVVGGGNSGAQIALELSQEMKTFLSTSQHLTFLPMKIRNKSIFWWFDKFGVLKATSNSLFGKLIQKRGDPIFGLELKYAIRNGDVAIKERTIGGKENKVIFQDNTFLDVDNIIWATGFKPDYSWLNVSGVLDGKGKPIHNRGITNMEGLYFLGLPWLYRRGSALLQGVGYDAKYLVKHIQNNNER</sequence>